<comment type="subcellular location">
    <subcellularLocation>
        <location evidence="1 14">Cytoplasm</location>
    </subcellularLocation>
</comment>
<dbReference type="SUPFAM" id="SSF51984">
    <property type="entry name" value="MurCD N-terminal domain"/>
    <property type="match status" value="1"/>
</dbReference>
<dbReference type="NCBIfam" id="TIGR01082">
    <property type="entry name" value="murC"/>
    <property type="match status" value="1"/>
</dbReference>
<evidence type="ECO:0000313" key="19">
    <source>
        <dbReference type="Proteomes" id="UP000000719"/>
    </source>
</evidence>
<evidence type="ECO:0000256" key="7">
    <source>
        <dbReference type="ARBA" id="ARBA00022741"/>
    </source>
</evidence>
<evidence type="ECO:0000259" key="16">
    <source>
        <dbReference type="Pfam" id="PF02875"/>
    </source>
</evidence>
<keyword evidence="9 14" id="KW-0133">Cell shape</keyword>
<dbReference type="eggNOG" id="COG0773">
    <property type="taxonomic scope" value="Bacteria"/>
</dbReference>
<dbReference type="InterPro" id="IPR036615">
    <property type="entry name" value="Mur_ligase_C_dom_sf"/>
</dbReference>
<dbReference type="KEGG" id="hor:Hore_09100"/>
<proteinExistence type="inferred from homology"/>
<dbReference type="RefSeq" id="WP_012635853.1">
    <property type="nucleotide sequence ID" value="NC_011899.1"/>
</dbReference>
<keyword evidence="12 14" id="KW-0961">Cell wall biogenesis/degradation</keyword>
<dbReference type="STRING" id="373903.Hore_09100"/>
<keyword evidence="11 14" id="KW-0131">Cell cycle</keyword>
<comment type="similarity">
    <text evidence="14">Belongs to the MurCDEF family.</text>
</comment>
<comment type="catalytic activity">
    <reaction evidence="13 14">
        <text>UDP-N-acetyl-alpha-D-muramate + L-alanine + ATP = UDP-N-acetyl-alpha-D-muramoyl-L-alanine + ADP + phosphate + H(+)</text>
        <dbReference type="Rhea" id="RHEA:23372"/>
        <dbReference type="ChEBI" id="CHEBI:15378"/>
        <dbReference type="ChEBI" id="CHEBI:30616"/>
        <dbReference type="ChEBI" id="CHEBI:43474"/>
        <dbReference type="ChEBI" id="CHEBI:57972"/>
        <dbReference type="ChEBI" id="CHEBI:70757"/>
        <dbReference type="ChEBI" id="CHEBI:83898"/>
        <dbReference type="ChEBI" id="CHEBI:456216"/>
        <dbReference type="EC" id="6.3.2.8"/>
    </reaction>
</comment>
<organism evidence="18 19">
    <name type="scientific">Halothermothrix orenii (strain H 168 / OCM 544 / DSM 9562)</name>
    <dbReference type="NCBI Taxonomy" id="373903"/>
    <lineage>
        <taxon>Bacteria</taxon>
        <taxon>Bacillati</taxon>
        <taxon>Bacillota</taxon>
        <taxon>Clostridia</taxon>
        <taxon>Halanaerobiales</taxon>
        <taxon>Halothermotrichaceae</taxon>
        <taxon>Halothermothrix</taxon>
    </lineage>
</organism>
<dbReference type="HOGENOM" id="CLU_028104_2_2_9"/>
<evidence type="ECO:0000256" key="1">
    <source>
        <dbReference type="ARBA" id="ARBA00004496"/>
    </source>
</evidence>
<evidence type="ECO:0000256" key="5">
    <source>
        <dbReference type="ARBA" id="ARBA00022598"/>
    </source>
</evidence>
<evidence type="ECO:0000256" key="2">
    <source>
        <dbReference type="ARBA" id="ARBA00004752"/>
    </source>
</evidence>
<dbReference type="GO" id="GO:0005524">
    <property type="term" value="F:ATP binding"/>
    <property type="evidence" value="ECO:0007669"/>
    <property type="project" value="UniProtKB-UniRule"/>
</dbReference>
<dbReference type="InterPro" id="IPR036565">
    <property type="entry name" value="Mur-like_cat_sf"/>
</dbReference>
<dbReference type="GO" id="GO:0005737">
    <property type="term" value="C:cytoplasm"/>
    <property type="evidence" value="ECO:0007669"/>
    <property type="project" value="UniProtKB-SubCell"/>
</dbReference>
<keyword evidence="4 14" id="KW-0963">Cytoplasm</keyword>
<dbReference type="EC" id="6.3.2.8" evidence="3 14"/>
<keyword evidence="8 14" id="KW-0067">ATP-binding</keyword>
<dbReference type="InterPro" id="IPR000713">
    <property type="entry name" value="Mur_ligase_N"/>
</dbReference>
<feature type="domain" description="Mur ligase C-terminal" evidence="16">
    <location>
        <begin position="309"/>
        <end position="439"/>
    </location>
</feature>
<evidence type="ECO:0000256" key="14">
    <source>
        <dbReference type="HAMAP-Rule" id="MF_00046"/>
    </source>
</evidence>
<dbReference type="GO" id="GO:0051301">
    <property type="term" value="P:cell division"/>
    <property type="evidence" value="ECO:0007669"/>
    <property type="project" value="UniProtKB-KW"/>
</dbReference>
<dbReference type="EMBL" id="CP001098">
    <property type="protein sequence ID" value="ACL69666.1"/>
    <property type="molecule type" value="Genomic_DNA"/>
</dbReference>
<evidence type="ECO:0000256" key="6">
    <source>
        <dbReference type="ARBA" id="ARBA00022618"/>
    </source>
</evidence>
<evidence type="ECO:0000256" key="8">
    <source>
        <dbReference type="ARBA" id="ARBA00022840"/>
    </source>
</evidence>
<dbReference type="Proteomes" id="UP000000719">
    <property type="component" value="Chromosome"/>
</dbReference>
<evidence type="ECO:0000259" key="15">
    <source>
        <dbReference type="Pfam" id="PF01225"/>
    </source>
</evidence>
<dbReference type="GO" id="GO:0008360">
    <property type="term" value="P:regulation of cell shape"/>
    <property type="evidence" value="ECO:0007669"/>
    <property type="project" value="UniProtKB-KW"/>
</dbReference>
<evidence type="ECO:0000256" key="9">
    <source>
        <dbReference type="ARBA" id="ARBA00022960"/>
    </source>
</evidence>
<evidence type="ECO:0000259" key="17">
    <source>
        <dbReference type="Pfam" id="PF08245"/>
    </source>
</evidence>
<evidence type="ECO:0000256" key="13">
    <source>
        <dbReference type="ARBA" id="ARBA00047833"/>
    </source>
</evidence>
<evidence type="ECO:0000256" key="4">
    <source>
        <dbReference type="ARBA" id="ARBA00022490"/>
    </source>
</evidence>
<dbReference type="InterPro" id="IPR013221">
    <property type="entry name" value="Mur_ligase_cen"/>
</dbReference>
<feature type="domain" description="Mur ligase central" evidence="17">
    <location>
        <begin position="109"/>
        <end position="286"/>
    </location>
</feature>
<dbReference type="AlphaFoldDB" id="B8CWJ7"/>
<feature type="binding site" evidence="14">
    <location>
        <begin position="111"/>
        <end position="117"/>
    </location>
    <ligand>
        <name>ATP</name>
        <dbReference type="ChEBI" id="CHEBI:30616"/>
    </ligand>
</feature>
<dbReference type="Gene3D" id="3.90.190.20">
    <property type="entry name" value="Mur ligase, C-terminal domain"/>
    <property type="match status" value="1"/>
</dbReference>
<dbReference type="Gene3D" id="3.40.1190.10">
    <property type="entry name" value="Mur-like, catalytic domain"/>
    <property type="match status" value="1"/>
</dbReference>
<dbReference type="PANTHER" id="PTHR43445:SF3">
    <property type="entry name" value="UDP-N-ACETYLMURAMATE--L-ALANINE LIGASE"/>
    <property type="match status" value="1"/>
</dbReference>
<dbReference type="HAMAP" id="MF_00046">
    <property type="entry name" value="MurC"/>
    <property type="match status" value="1"/>
</dbReference>
<evidence type="ECO:0000313" key="18">
    <source>
        <dbReference type="EMBL" id="ACL69666.1"/>
    </source>
</evidence>
<keyword evidence="10 14" id="KW-0573">Peptidoglycan synthesis</keyword>
<protein>
    <recommendedName>
        <fullName evidence="3 14">UDP-N-acetylmuramate--L-alanine ligase</fullName>
        <ecNumber evidence="3 14">6.3.2.8</ecNumber>
    </recommendedName>
    <alternativeName>
        <fullName evidence="14">UDP-N-acetylmuramoyl-L-alanine synthetase</fullName>
    </alternativeName>
</protein>
<gene>
    <name evidence="14" type="primary">murC</name>
    <name evidence="18" type="ordered locus">Hore_09100</name>
</gene>
<dbReference type="Gene3D" id="3.40.50.720">
    <property type="entry name" value="NAD(P)-binding Rossmann-like Domain"/>
    <property type="match status" value="1"/>
</dbReference>
<comment type="pathway">
    <text evidence="2 14">Cell wall biogenesis; peptidoglycan biosynthesis.</text>
</comment>
<dbReference type="SUPFAM" id="SSF53623">
    <property type="entry name" value="MurD-like peptide ligases, catalytic domain"/>
    <property type="match status" value="1"/>
</dbReference>
<keyword evidence="7 14" id="KW-0547">Nucleotide-binding</keyword>
<dbReference type="InterPro" id="IPR004101">
    <property type="entry name" value="Mur_ligase_C"/>
</dbReference>
<evidence type="ECO:0000256" key="10">
    <source>
        <dbReference type="ARBA" id="ARBA00022984"/>
    </source>
</evidence>
<reference evidence="18 19" key="1">
    <citation type="journal article" date="2009" name="PLoS ONE">
        <title>Genome analysis of the anaerobic thermohalophilic bacterium Halothermothrix orenii.</title>
        <authorList>
            <person name="Mavromatis K."/>
            <person name="Ivanova N."/>
            <person name="Anderson I."/>
            <person name="Lykidis A."/>
            <person name="Hooper S.D."/>
            <person name="Sun H."/>
            <person name="Kunin V."/>
            <person name="Lapidus A."/>
            <person name="Hugenholtz P."/>
            <person name="Patel B."/>
            <person name="Kyrpides N.C."/>
        </authorList>
    </citation>
    <scope>NUCLEOTIDE SEQUENCE [LARGE SCALE GENOMIC DNA]</scope>
    <source>
        <strain evidence="19">H 168 / OCM 544 / DSM 9562</strain>
    </source>
</reference>
<dbReference type="UniPathway" id="UPA00219"/>
<sequence>MASKKHVHLIGIGGISMSGIAQMLLKRGYKVSGSDLKDSPLLDRLRRSGANVYIGHSPENIKGADMIVISTAIPEDNSELQAARKAGLPVYGRAQMIAKLMEDKKTIAISGTHGKTTTTSMVATILKENKMDPTVMVGGVLNNIGGNVYLGKGEYFVTEADESDGSLLYFDPSGVVVTNIEFDHHDYYDSKEKLLNTFKEFVNKIPKDGKAIVYAEDDNIRKILDNEDRRVLTYGINAGKLKAININTLPFGSYYNLVYGERVLGEIRLQVPGVHNVLNSLAAVAVGMYVGLSFTDIQESLGKFYGVHRRFEKKGLIDSILIIDDYAHHPTEIKATLKAARNTGYERIIAIFQPHRYSRTRHFMEEFAKCFDDVDHLIVTDIYSASEKPIPGVTAEKLALKIDNCNGPDVDYIPELEEVVDYVEKIIKPRDLVITIGAGNVYKVGDRLVNRLREKREMA</sequence>
<dbReference type="SUPFAM" id="SSF53244">
    <property type="entry name" value="MurD-like peptide ligases, peptide-binding domain"/>
    <property type="match status" value="1"/>
</dbReference>
<name>B8CWJ7_HALOH</name>
<dbReference type="InterPro" id="IPR005758">
    <property type="entry name" value="UDP-N-AcMur_Ala_ligase_MurC"/>
</dbReference>
<dbReference type="InterPro" id="IPR050061">
    <property type="entry name" value="MurCDEF_pg_biosynth"/>
</dbReference>
<dbReference type="Pfam" id="PF08245">
    <property type="entry name" value="Mur_ligase_M"/>
    <property type="match status" value="1"/>
</dbReference>
<dbReference type="GO" id="GO:0071555">
    <property type="term" value="P:cell wall organization"/>
    <property type="evidence" value="ECO:0007669"/>
    <property type="project" value="UniProtKB-KW"/>
</dbReference>
<evidence type="ECO:0000256" key="11">
    <source>
        <dbReference type="ARBA" id="ARBA00023306"/>
    </source>
</evidence>
<evidence type="ECO:0000256" key="12">
    <source>
        <dbReference type="ARBA" id="ARBA00023316"/>
    </source>
</evidence>
<accession>B8CWJ7</accession>
<dbReference type="GO" id="GO:0008763">
    <property type="term" value="F:UDP-N-acetylmuramate-L-alanine ligase activity"/>
    <property type="evidence" value="ECO:0007669"/>
    <property type="project" value="UniProtKB-UniRule"/>
</dbReference>
<comment type="function">
    <text evidence="14">Cell wall formation.</text>
</comment>
<keyword evidence="19" id="KW-1185">Reference proteome</keyword>
<keyword evidence="6 14" id="KW-0132">Cell division</keyword>
<dbReference type="Pfam" id="PF01225">
    <property type="entry name" value="Mur_ligase"/>
    <property type="match status" value="1"/>
</dbReference>
<keyword evidence="5 14" id="KW-0436">Ligase</keyword>
<dbReference type="PANTHER" id="PTHR43445">
    <property type="entry name" value="UDP-N-ACETYLMURAMATE--L-ALANINE LIGASE-RELATED"/>
    <property type="match status" value="1"/>
</dbReference>
<dbReference type="Pfam" id="PF02875">
    <property type="entry name" value="Mur_ligase_C"/>
    <property type="match status" value="1"/>
</dbReference>
<evidence type="ECO:0000256" key="3">
    <source>
        <dbReference type="ARBA" id="ARBA00012211"/>
    </source>
</evidence>
<dbReference type="GO" id="GO:0009252">
    <property type="term" value="P:peptidoglycan biosynthetic process"/>
    <property type="evidence" value="ECO:0007669"/>
    <property type="project" value="UniProtKB-UniRule"/>
</dbReference>
<feature type="domain" description="Mur ligase N-terminal catalytic" evidence="15">
    <location>
        <begin position="6"/>
        <end position="104"/>
    </location>
</feature>